<dbReference type="PANTHER" id="PTHR33392:SF6">
    <property type="entry name" value="POLYISOPRENYL-TEICHOIC ACID--PEPTIDOGLYCAN TEICHOIC ACID TRANSFERASE TAGU"/>
    <property type="match status" value="1"/>
</dbReference>
<evidence type="ECO:0000313" key="6">
    <source>
        <dbReference type="Proteomes" id="UP001612741"/>
    </source>
</evidence>
<sequence length="499" mass="52333">MTTILAVAILGGYAYYRILEGDLIRKPVNLGTQRPPETGALNLLMIGSDSRDGDNQKYGATSHGLGERSDTLMLLHVSPDRDKVTLVSFPRDLMVTVPQCEGRNGGVIPAGVRQINSAFNDGGEACVMRTVESLTKLRLNHFVKVDFTGFKGVVDALGGISICLPKPVNDPKAKLVLAAGKHVVKGEQALGYVRARSSMGDGSDLSRIKRQQIFLTQVMKKVTDGGLLTDPGRLDAFLRAAVAAVTVDDQLSLDRMLEIARSVQGMTASQLKGITVPVQAYKPNPNRVELAQPAADEFFTRLRDDVEVTKSSAPPPAAQAPEKITNDKVRVQVLNGSGRPGLAKQVAEELAAQKFVVTETGNAPTAAVTQIRYAKRQADGAAYGDVVAGRLSRDKRAPVAGKIKPISTERFTARTAATPPPTAAPSPNATSTPAPGGTPASSTPAGDTPAGGTSGPASAGGGPIVQLVIGADWPGVRVLSVIPDSLKEQSVDASTNPCQ</sequence>
<dbReference type="Gene3D" id="3.40.630.190">
    <property type="entry name" value="LCP protein"/>
    <property type="match status" value="1"/>
</dbReference>
<feature type="domain" description="Cell envelope-related transcriptional attenuator" evidence="3">
    <location>
        <begin position="68"/>
        <end position="223"/>
    </location>
</feature>
<feature type="compositionally biased region" description="Low complexity" evidence="2">
    <location>
        <begin position="425"/>
        <end position="435"/>
    </location>
</feature>
<comment type="similarity">
    <text evidence="1">Belongs to the LytR/CpsA/Psr (LCP) family.</text>
</comment>
<dbReference type="Gene3D" id="3.30.70.2390">
    <property type="match status" value="1"/>
</dbReference>
<feature type="compositionally biased region" description="Gly residues" evidence="2">
    <location>
        <begin position="452"/>
        <end position="463"/>
    </location>
</feature>
<feature type="domain" description="LytR/CpsA/Psr regulator C-terminal" evidence="4">
    <location>
        <begin position="329"/>
        <end position="391"/>
    </location>
</feature>
<dbReference type="Pfam" id="PF13399">
    <property type="entry name" value="LytR_C"/>
    <property type="match status" value="1"/>
</dbReference>
<evidence type="ECO:0000259" key="3">
    <source>
        <dbReference type="Pfam" id="PF03816"/>
    </source>
</evidence>
<dbReference type="Pfam" id="PF03816">
    <property type="entry name" value="LytR_cpsA_psr"/>
    <property type="match status" value="1"/>
</dbReference>
<dbReference type="RefSeq" id="WP_397087196.1">
    <property type="nucleotide sequence ID" value="NZ_JBITGY010000009.1"/>
</dbReference>
<evidence type="ECO:0000259" key="4">
    <source>
        <dbReference type="Pfam" id="PF13399"/>
    </source>
</evidence>
<evidence type="ECO:0000256" key="1">
    <source>
        <dbReference type="ARBA" id="ARBA00006068"/>
    </source>
</evidence>
<dbReference type="Proteomes" id="UP001612741">
    <property type="component" value="Unassembled WGS sequence"/>
</dbReference>
<name>A0ABW7Z1T9_9ACTN</name>
<proteinExistence type="inferred from homology"/>
<dbReference type="PANTHER" id="PTHR33392">
    <property type="entry name" value="POLYISOPRENYL-TEICHOIC ACID--PEPTIDOGLYCAN TEICHOIC ACID TRANSFERASE TAGU"/>
    <property type="match status" value="1"/>
</dbReference>
<keyword evidence="6" id="KW-1185">Reference proteome</keyword>
<gene>
    <name evidence="5" type="ORF">ACIBG2_32510</name>
</gene>
<dbReference type="NCBIfam" id="TIGR00350">
    <property type="entry name" value="lytR_cpsA_psr"/>
    <property type="match status" value="1"/>
</dbReference>
<dbReference type="InterPro" id="IPR004474">
    <property type="entry name" value="LytR_CpsA_psr"/>
</dbReference>
<dbReference type="InterPro" id="IPR027381">
    <property type="entry name" value="LytR/CpsA/Psr_C"/>
</dbReference>
<dbReference type="EMBL" id="JBITGY010000009">
    <property type="protein sequence ID" value="MFI6502140.1"/>
    <property type="molecule type" value="Genomic_DNA"/>
</dbReference>
<organism evidence="5 6">
    <name type="scientific">Nonomuraea typhae</name>
    <dbReference type="NCBI Taxonomy" id="2603600"/>
    <lineage>
        <taxon>Bacteria</taxon>
        <taxon>Bacillati</taxon>
        <taxon>Actinomycetota</taxon>
        <taxon>Actinomycetes</taxon>
        <taxon>Streptosporangiales</taxon>
        <taxon>Streptosporangiaceae</taxon>
        <taxon>Nonomuraea</taxon>
    </lineage>
</organism>
<protein>
    <submittedName>
        <fullName evidence="5">LCP family protein</fullName>
    </submittedName>
</protein>
<accession>A0ABW7Z1T9</accession>
<feature type="region of interest" description="Disordered" evidence="2">
    <location>
        <begin position="394"/>
        <end position="463"/>
    </location>
</feature>
<dbReference type="InterPro" id="IPR050922">
    <property type="entry name" value="LytR/CpsA/Psr_CW_biosynth"/>
</dbReference>
<comment type="caution">
    <text evidence="5">The sequence shown here is derived from an EMBL/GenBank/DDBJ whole genome shotgun (WGS) entry which is preliminary data.</text>
</comment>
<evidence type="ECO:0000313" key="5">
    <source>
        <dbReference type="EMBL" id="MFI6502140.1"/>
    </source>
</evidence>
<evidence type="ECO:0000256" key="2">
    <source>
        <dbReference type="SAM" id="MobiDB-lite"/>
    </source>
</evidence>
<reference evidence="5 6" key="1">
    <citation type="submission" date="2024-10" db="EMBL/GenBank/DDBJ databases">
        <title>The Natural Products Discovery Center: Release of the First 8490 Sequenced Strains for Exploring Actinobacteria Biosynthetic Diversity.</title>
        <authorList>
            <person name="Kalkreuter E."/>
            <person name="Kautsar S.A."/>
            <person name="Yang D."/>
            <person name="Bader C.D."/>
            <person name="Teijaro C.N."/>
            <person name="Fluegel L."/>
            <person name="Davis C.M."/>
            <person name="Simpson J.R."/>
            <person name="Lauterbach L."/>
            <person name="Steele A.D."/>
            <person name="Gui C."/>
            <person name="Meng S."/>
            <person name="Li G."/>
            <person name="Viehrig K."/>
            <person name="Ye F."/>
            <person name="Su P."/>
            <person name="Kiefer A.F."/>
            <person name="Nichols A."/>
            <person name="Cepeda A.J."/>
            <person name="Yan W."/>
            <person name="Fan B."/>
            <person name="Jiang Y."/>
            <person name="Adhikari A."/>
            <person name="Zheng C.-J."/>
            <person name="Schuster L."/>
            <person name="Cowan T.M."/>
            <person name="Smanski M.J."/>
            <person name="Chevrette M.G."/>
            <person name="De Carvalho L.P.S."/>
            <person name="Shen B."/>
        </authorList>
    </citation>
    <scope>NUCLEOTIDE SEQUENCE [LARGE SCALE GENOMIC DNA]</scope>
    <source>
        <strain evidence="5 6">NPDC050545</strain>
    </source>
</reference>